<dbReference type="SUPFAM" id="SSF103473">
    <property type="entry name" value="MFS general substrate transporter"/>
    <property type="match status" value="1"/>
</dbReference>
<feature type="transmembrane region" description="Helical" evidence="6">
    <location>
        <begin position="387"/>
        <end position="411"/>
    </location>
</feature>
<keyword evidence="5 6" id="KW-0472">Membrane</keyword>
<dbReference type="InterPro" id="IPR036259">
    <property type="entry name" value="MFS_trans_sf"/>
</dbReference>
<dbReference type="PANTHER" id="PTHR23502">
    <property type="entry name" value="MAJOR FACILITATOR SUPERFAMILY"/>
    <property type="match status" value="1"/>
</dbReference>
<dbReference type="GO" id="GO:0022857">
    <property type="term" value="F:transmembrane transporter activity"/>
    <property type="evidence" value="ECO:0007669"/>
    <property type="project" value="InterPro"/>
</dbReference>
<dbReference type="VEuPathDB" id="FungiDB:ASPWEDRAFT_175817"/>
<evidence type="ECO:0000256" key="6">
    <source>
        <dbReference type="SAM" id="Phobius"/>
    </source>
</evidence>
<feature type="transmembrane region" description="Helical" evidence="6">
    <location>
        <begin position="418"/>
        <end position="441"/>
    </location>
</feature>
<dbReference type="PROSITE" id="PS00216">
    <property type="entry name" value="SUGAR_TRANSPORT_1"/>
    <property type="match status" value="1"/>
</dbReference>
<dbReference type="InterPro" id="IPR011701">
    <property type="entry name" value="MFS"/>
</dbReference>
<dbReference type="PROSITE" id="PS50850">
    <property type="entry name" value="MFS"/>
    <property type="match status" value="1"/>
</dbReference>
<dbReference type="Proteomes" id="UP000184383">
    <property type="component" value="Unassembled WGS sequence"/>
</dbReference>
<feature type="transmembrane region" description="Helical" evidence="6">
    <location>
        <begin position="111"/>
        <end position="128"/>
    </location>
</feature>
<evidence type="ECO:0000256" key="1">
    <source>
        <dbReference type="ARBA" id="ARBA00004651"/>
    </source>
</evidence>
<feature type="transmembrane region" description="Helical" evidence="6">
    <location>
        <begin position="309"/>
        <end position="333"/>
    </location>
</feature>
<dbReference type="InterPro" id="IPR005829">
    <property type="entry name" value="Sugar_transporter_CS"/>
</dbReference>
<feature type="transmembrane region" description="Helical" evidence="6">
    <location>
        <begin position="267"/>
        <end position="297"/>
    </location>
</feature>
<protein>
    <recommendedName>
        <fullName evidence="7">Major facilitator superfamily (MFS) profile domain-containing protein</fullName>
    </recommendedName>
</protein>
<sequence>MAQEKDIESTPVSSVPSDAGFVVSFIDDDDPRSPRSMSTARKWFIVVIVAMTSTCVACTSSLYSGTYAQIEKEMHVSKTVATLGLSMFVVGLGLSPMVLAPLSEFYGRKPVYVVSMFFFVIWMIPCAVARNIQTLLVARFLDGFAGAAFLSVAGGTVGDMFSRDKLQAPMMIYTGSPFLGPELGPILGNFINYYTNWRWSFYTLLIWAFTQWLLIFFFVPETYHPVLLRKEAQKLRAETGDERYHAPIEKMDRSITQTILRSCWRPFLLLALEPMCLCLCLFCSVLLGVLYLFFGAFGLVFQDNHGFNLWQVGLCFIGMIVGMVIGIGTNPLWHKKYVKLVKECEERTGIKGASEPEFRLPPAIGGAPLVTIGLMIFAWTTYPSVHWIVPIIGSAIFGSGVIMVFSGVFTFLVDAYPLYAASALAANSFARSMFAAAFPLFGTAMFHKLGYQWASFLVAMITLALAPFPLVFFKYGKEIRKRSRYAGGK</sequence>
<accession>A0A1L9RCB7</accession>
<keyword evidence="9" id="KW-1185">Reference proteome</keyword>
<keyword evidence="3 6" id="KW-0812">Transmembrane</keyword>
<dbReference type="STRING" id="1073089.A0A1L9RCB7"/>
<dbReference type="RefSeq" id="XP_040686215.1">
    <property type="nucleotide sequence ID" value="XM_040831420.1"/>
</dbReference>
<evidence type="ECO:0000256" key="3">
    <source>
        <dbReference type="ARBA" id="ARBA00022692"/>
    </source>
</evidence>
<dbReference type="EMBL" id="KV878215">
    <property type="protein sequence ID" value="OJJ32538.1"/>
    <property type="molecule type" value="Genomic_DNA"/>
</dbReference>
<feature type="transmembrane region" description="Helical" evidence="6">
    <location>
        <begin position="43"/>
        <end position="68"/>
    </location>
</feature>
<dbReference type="PANTHER" id="PTHR23502:SF7">
    <property type="entry name" value="DRUG_PROTON ANTIPORTER YHK8-RELATED"/>
    <property type="match status" value="1"/>
</dbReference>
<feature type="transmembrane region" description="Helical" evidence="6">
    <location>
        <begin position="140"/>
        <end position="161"/>
    </location>
</feature>
<comment type="subcellular location">
    <subcellularLocation>
        <location evidence="1">Cell membrane</location>
        <topology evidence="1">Multi-pass membrane protein</topology>
    </subcellularLocation>
</comment>
<feature type="transmembrane region" description="Helical" evidence="6">
    <location>
        <begin position="199"/>
        <end position="219"/>
    </location>
</feature>
<feature type="transmembrane region" description="Helical" evidence="6">
    <location>
        <begin position="453"/>
        <end position="473"/>
    </location>
</feature>
<evidence type="ECO:0000259" key="7">
    <source>
        <dbReference type="PROSITE" id="PS50850"/>
    </source>
</evidence>
<reference evidence="9" key="1">
    <citation type="journal article" date="2017" name="Genome Biol.">
        <title>Comparative genomics reveals high biological diversity and specific adaptations in the industrially and medically important fungal genus Aspergillus.</title>
        <authorList>
            <person name="de Vries R.P."/>
            <person name="Riley R."/>
            <person name="Wiebenga A."/>
            <person name="Aguilar-Osorio G."/>
            <person name="Amillis S."/>
            <person name="Uchima C.A."/>
            <person name="Anderluh G."/>
            <person name="Asadollahi M."/>
            <person name="Askin M."/>
            <person name="Barry K."/>
            <person name="Battaglia E."/>
            <person name="Bayram O."/>
            <person name="Benocci T."/>
            <person name="Braus-Stromeyer S.A."/>
            <person name="Caldana C."/>
            <person name="Canovas D."/>
            <person name="Cerqueira G.C."/>
            <person name="Chen F."/>
            <person name="Chen W."/>
            <person name="Choi C."/>
            <person name="Clum A."/>
            <person name="Dos Santos R.A."/>
            <person name="Damasio A.R."/>
            <person name="Diallinas G."/>
            <person name="Emri T."/>
            <person name="Fekete E."/>
            <person name="Flipphi M."/>
            <person name="Freyberg S."/>
            <person name="Gallo A."/>
            <person name="Gournas C."/>
            <person name="Habgood R."/>
            <person name="Hainaut M."/>
            <person name="Harispe M.L."/>
            <person name="Henrissat B."/>
            <person name="Hilden K.S."/>
            <person name="Hope R."/>
            <person name="Hossain A."/>
            <person name="Karabika E."/>
            <person name="Karaffa L."/>
            <person name="Karanyi Z."/>
            <person name="Krasevec N."/>
            <person name="Kuo A."/>
            <person name="Kusch H."/>
            <person name="LaButti K."/>
            <person name="Lagendijk E.L."/>
            <person name="Lapidus A."/>
            <person name="Levasseur A."/>
            <person name="Lindquist E."/>
            <person name="Lipzen A."/>
            <person name="Logrieco A.F."/>
            <person name="MacCabe A."/>
            <person name="Maekelae M.R."/>
            <person name="Malavazi I."/>
            <person name="Melin P."/>
            <person name="Meyer V."/>
            <person name="Mielnichuk N."/>
            <person name="Miskei M."/>
            <person name="Molnar A.P."/>
            <person name="Mule G."/>
            <person name="Ngan C.Y."/>
            <person name="Orejas M."/>
            <person name="Orosz E."/>
            <person name="Ouedraogo J.P."/>
            <person name="Overkamp K.M."/>
            <person name="Park H.-S."/>
            <person name="Perrone G."/>
            <person name="Piumi F."/>
            <person name="Punt P.J."/>
            <person name="Ram A.F."/>
            <person name="Ramon A."/>
            <person name="Rauscher S."/>
            <person name="Record E."/>
            <person name="Riano-Pachon D.M."/>
            <person name="Robert V."/>
            <person name="Roehrig J."/>
            <person name="Ruller R."/>
            <person name="Salamov A."/>
            <person name="Salih N.S."/>
            <person name="Samson R.A."/>
            <person name="Sandor E."/>
            <person name="Sanguinetti M."/>
            <person name="Schuetze T."/>
            <person name="Sepcic K."/>
            <person name="Shelest E."/>
            <person name="Sherlock G."/>
            <person name="Sophianopoulou V."/>
            <person name="Squina F.M."/>
            <person name="Sun H."/>
            <person name="Susca A."/>
            <person name="Todd R.B."/>
            <person name="Tsang A."/>
            <person name="Unkles S.E."/>
            <person name="van de Wiele N."/>
            <person name="van Rossen-Uffink D."/>
            <person name="Oliveira J.V."/>
            <person name="Vesth T.C."/>
            <person name="Visser J."/>
            <person name="Yu J.-H."/>
            <person name="Zhou M."/>
            <person name="Andersen M.R."/>
            <person name="Archer D.B."/>
            <person name="Baker S.E."/>
            <person name="Benoit I."/>
            <person name="Brakhage A.A."/>
            <person name="Braus G.H."/>
            <person name="Fischer R."/>
            <person name="Frisvad J.C."/>
            <person name="Goldman G.H."/>
            <person name="Houbraken J."/>
            <person name="Oakley B."/>
            <person name="Pocsi I."/>
            <person name="Scazzocchio C."/>
            <person name="Seiboth B."/>
            <person name="vanKuyk P.A."/>
            <person name="Wortman J."/>
            <person name="Dyer P.S."/>
            <person name="Grigoriev I.V."/>
        </authorList>
    </citation>
    <scope>NUCLEOTIDE SEQUENCE [LARGE SCALE GENOMIC DNA]</scope>
    <source>
        <strain evidence="9">DTO 134E9</strain>
    </source>
</reference>
<dbReference type="Pfam" id="PF07690">
    <property type="entry name" value="MFS_1"/>
    <property type="match status" value="1"/>
</dbReference>
<dbReference type="FunFam" id="1.20.1250.20:FF:000082">
    <property type="entry name" value="MFS multidrug transporter, putative"/>
    <property type="match status" value="1"/>
</dbReference>
<evidence type="ECO:0000313" key="9">
    <source>
        <dbReference type="Proteomes" id="UP000184383"/>
    </source>
</evidence>
<evidence type="ECO:0000256" key="4">
    <source>
        <dbReference type="ARBA" id="ARBA00022989"/>
    </source>
</evidence>
<dbReference type="GeneID" id="63747268"/>
<dbReference type="GO" id="GO:0140115">
    <property type="term" value="P:export across plasma membrane"/>
    <property type="evidence" value="ECO:0007669"/>
    <property type="project" value="UniProtKB-ARBA"/>
</dbReference>
<gene>
    <name evidence="8" type="ORF">ASPWEDRAFT_175817</name>
</gene>
<dbReference type="GO" id="GO:0005886">
    <property type="term" value="C:plasma membrane"/>
    <property type="evidence" value="ECO:0007669"/>
    <property type="project" value="UniProtKB-SubCell"/>
</dbReference>
<name>A0A1L9RCB7_ASPWE</name>
<dbReference type="AlphaFoldDB" id="A0A1L9RCB7"/>
<feature type="transmembrane region" description="Helical" evidence="6">
    <location>
        <begin position="360"/>
        <end position="381"/>
    </location>
</feature>
<evidence type="ECO:0000256" key="2">
    <source>
        <dbReference type="ARBA" id="ARBA00008335"/>
    </source>
</evidence>
<evidence type="ECO:0000313" key="8">
    <source>
        <dbReference type="EMBL" id="OJJ32538.1"/>
    </source>
</evidence>
<evidence type="ECO:0000256" key="5">
    <source>
        <dbReference type="ARBA" id="ARBA00023136"/>
    </source>
</evidence>
<dbReference type="InterPro" id="IPR020846">
    <property type="entry name" value="MFS_dom"/>
</dbReference>
<feature type="domain" description="Major facilitator superfamily (MFS) profile" evidence="7">
    <location>
        <begin position="45"/>
        <end position="478"/>
    </location>
</feature>
<dbReference type="OrthoDB" id="3561359at2759"/>
<proteinExistence type="inferred from homology"/>
<keyword evidence="4 6" id="KW-1133">Transmembrane helix</keyword>
<organism evidence="8 9">
    <name type="scientific">Aspergillus wentii DTO 134E9</name>
    <dbReference type="NCBI Taxonomy" id="1073089"/>
    <lineage>
        <taxon>Eukaryota</taxon>
        <taxon>Fungi</taxon>
        <taxon>Dikarya</taxon>
        <taxon>Ascomycota</taxon>
        <taxon>Pezizomycotina</taxon>
        <taxon>Eurotiomycetes</taxon>
        <taxon>Eurotiomycetidae</taxon>
        <taxon>Eurotiales</taxon>
        <taxon>Aspergillaceae</taxon>
        <taxon>Aspergillus</taxon>
        <taxon>Aspergillus subgen. Cremei</taxon>
    </lineage>
</organism>
<dbReference type="Gene3D" id="1.20.1250.20">
    <property type="entry name" value="MFS general substrate transporter like domains"/>
    <property type="match status" value="1"/>
</dbReference>
<dbReference type="GO" id="GO:0042908">
    <property type="term" value="P:xenobiotic transport"/>
    <property type="evidence" value="ECO:0007669"/>
    <property type="project" value="UniProtKB-ARBA"/>
</dbReference>
<dbReference type="CDD" id="cd17323">
    <property type="entry name" value="MFS_Tpo1_MDR_like"/>
    <property type="match status" value="1"/>
</dbReference>
<comment type="similarity">
    <text evidence="2">Belongs to the major facilitator superfamily.</text>
</comment>
<feature type="transmembrane region" description="Helical" evidence="6">
    <location>
        <begin position="80"/>
        <end position="99"/>
    </location>
</feature>